<evidence type="ECO:0000313" key="1">
    <source>
        <dbReference type="EMBL" id="CAK9037252.1"/>
    </source>
</evidence>
<keyword evidence="2" id="KW-1185">Reference proteome</keyword>
<comment type="caution">
    <text evidence="1">The sequence shown here is derived from an EMBL/GenBank/DDBJ whole genome shotgun (WGS) entry which is preliminary data.</text>
</comment>
<organism evidence="1 2">
    <name type="scientific">Durusdinium trenchii</name>
    <dbReference type="NCBI Taxonomy" id="1381693"/>
    <lineage>
        <taxon>Eukaryota</taxon>
        <taxon>Sar</taxon>
        <taxon>Alveolata</taxon>
        <taxon>Dinophyceae</taxon>
        <taxon>Suessiales</taxon>
        <taxon>Symbiodiniaceae</taxon>
        <taxon>Durusdinium</taxon>
    </lineage>
</organism>
<accession>A0ABP0LG52</accession>
<evidence type="ECO:0000313" key="2">
    <source>
        <dbReference type="Proteomes" id="UP001642484"/>
    </source>
</evidence>
<proteinExistence type="predicted"/>
<sequence length="150" mass="16417">MVLPMVRTAIVAFICCVPWADCLEADWISYSDQADLPMSKKWREEMQAKLASIDTEKLTPEQKKKFKALWRRVEGTSGDSGAPFSAATLVPVGAVALALYLWHTKPWSTGGPVASQGISNSEGANAARAAELRDLRMRRFGSETSARAND</sequence>
<dbReference type="Proteomes" id="UP001642484">
    <property type="component" value="Unassembled WGS sequence"/>
</dbReference>
<protein>
    <submittedName>
        <fullName evidence="1">Uncharacterized protein</fullName>
    </submittedName>
</protein>
<name>A0ABP0LG52_9DINO</name>
<reference evidence="1 2" key="1">
    <citation type="submission" date="2024-02" db="EMBL/GenBank/DDBJ databases">
        <authorList>
            <person name="Chen Y."/>
            <person name="Shah S."/>
            <person name="Dougan E. K."/>
            <person name="Thang M."/>
            <person name="Chan C."/>
        </authorList>
    </citation>
    <scope>NUCLEOTIDE SEQUENCE [LARGE SCALE GENOMIC DNA]</scope>
</reference>
<gene>
    <name evidence="1" type="ORF">CCMP2556_LOCUS20606</name>
</gene>
<dbReference type="EMBL" id="CAXAMN010012113">
    <property type="protein sequence ID" value="CAK9037252.1"/>
    <property type="molecule type" value="Genomic_DNA"/>
</dbReference>